<sequence length="271" mass="29644">MKISKRERFLIRLLMFVCIWALAFRFFIIPEKGRLAEAREQLREVKEEQAKAELYLKYYPDLRERLEGLKKEDDGEFFYRDIDDVFMDRNLQELAGRAGVGIVRLSIGTPEPVGTMEGHGEMKTKSHVSGAGTPVSGVVDNMAGARETDGGKDTAGKDTAGMDTAGMDTAGMDTTGTGTTGTDTGGTDKGGTEDTAESGKQYMASTVTLEVKCMDVGNIMGFADGIYRNDKSLVITYIDLAASEEREESGMAGNGGLRGIVEVRYYYEKTK</sequence>
<keyword evidence="2" id="KW-0472">Membrane</keyword>
<dbReference type="RefSeq" id="WP_040382102.1">
    <property type="nucleotide sequence ID" value="NZ_JBBMFM010000009.1"/>
</dbReference>
<accession>A0ABV1D199</accession>
<evidence type="ECO:0008006" key="5">
    <source>
        <dbReference type="Google" id="ProtNLM"/>
    </source>
</evidence>
<keyword evidence="4" id="KW-1185">Reference proteome</keyword>
<proteinExistence type="predicted"/>
<protein>
    <recommendedName>
        <fullName evidence="5">Type II secretion system protein M</fullName>
    </recommendedName>
</protein>
<gene>
    <name evidence="3" type="ORF">WMQ36_04185</name>
</gene>
<keyword evidence="2" id="KW-0812">Transmembrane</keyword>
<reference evidence="3 4" key="1">
    <citation type="submission" date="2024-03" db="EMBL/GenBank/DDBJ databases">
        <title>Human intestinal bacterial collection.</title>
        <authorList>
            <person name="Pauvert C."/>
            <person name="Hitch T.C.A."/>
            <person name="Clavel T."/>
        </authorList>
    </citation>
    <scope>NUCLEOTIDE SEQUENCE [LARGE SCALE GENOMIC DNA]</scope>
    <source>
        <strain evidence="3 4">CLA-SR-H021</strain>
    </source>
</reference>
<feature type="region of interest" description="Disordered" evidence="1">
    <location>
        <begin position="112"/>
        <end position="198"/>
    </location>
</feature>
<feature type="compositionally biased region" description="Basic and acidic residues" evidence="1">
    <location>
        <begin position="146"/>
        <end position="156"/>
    </location>
</feature>
<evidence type="ECO:0000313" key="3">
    <source>
        <dbReference type="EMBL" id="MEQ2424162.1"/>
    </source>
</evidence>
<feature type="transmembrane region" description="Helical" evidence="2">
    <location>
        <begin position="9"/>
        <end position="28"/>
    </location>
</feature>
<feature type="compositionally biased region" description="Low complexity" evidence="1">
    <location>
        <begin position="158"/>
        <end position="182"/>
    </location>
</feature>
<evidence type="ECO:0000256" key="1">
    <source>
        <dbReference type="SAM" id="MobiDB-lite"/>
    </source>
</evidence>
<name>A0ABV1D199_9FIRM</name>
<organism evidence="3 4">
    <name type="scientific">Enterocloster hominis</name>
    <name type="common">ex Hitch et al. 2024</name>
    <dbReference type="NCBI Taxonomy" id="1917870"/>
    <lineage>
        <taxon>Bacteria</taxon>
        <taxon>Bacillati</taxon>
        <taxon>Bacillota</taxon>
        <taxon>Clostridia</taxon>
        <taxon>Lachnospirales</taxon>
        <taxon>Lachnospiraceae</taxon>
        <taxon>Enterocloster</taxon>
    </lineage>
</organism>
<dbReference type="EMBL" id="JBBMFM010000009">
    <property type="protein sequence ID" value="MEQ2424162.1"/>
    <property type="molecule type" value="Genomic_DNA"/>
</dbReference>
<dbReference type="Proteomes" id="UP001454086">
    <property type="component" value="Unassembled WGS sequence"/>
</dbReference>
<comment type="caution">
    <text evidence="3">The sequence shown here is derived from an EMBL/GenBank/DDBJ whole genome shotgun (WGS) entry which is preliminary data.</text>
</comment>
<evidence type="ECO:0000256" key="2">
    <source>
        <dbReference type="SAM" id="Phobius"/>
    </source>
</evidence>
<keyword evidence="2" id="KW-1133">Transmembrane helix</keyword>
<evidence type="ECO:0000313" key="4">
    <source>
        <dbReference type="Proteomes" id="UP001454086"/>
    </source>
</evidence>